<dbReference type="Proteomes" id="UP000245977">
    <property type="component" value="Chromosome"/>
</dbReference>
<accession>A0A2S2FGW2</accession>
<reference evidence="1" key="1">
    <citation type="submission" date="2019-08" db="EMBL/GenBank/DDBJ databases">
        <title>The complete genome of Acinetobacter defluvii strain WCHAD010030.</title>
        <authorList>
            <person name="Hu Y."/>
            <person name="Qin J."/>
            <person name="Feng Y."/>
            <person name="Zong Z."/>
        </authorList>
    </citation>
    <scope>NUCLEOTIDE SEQUENCE</scope>
    <source>
        <strain evidence="1">WCHA30</strain>
    </source>
</reference>
<keyword evidence="2" id="KW-1185">Reference proteome</keyword>
<dbReference type="KEGG" id="adv:DJ533_17070"/>
<evidence type="ECO:0000313" key="2">
    <source>
        <dbReference type="Proteomes" id="UP000245977"/>
    </source>
</evidence>
<protein>
    <submittedName>
        <fullName evidence="1">Uncharacterized protein</fullName>
    </submittedName>
</protein>
<dbReference type="EMBL" id="CP029397">
    <property type="protein sequence ID" value="AWL30150.1"/>
    <property type="molecule type" value="Genomic_DNA"/>
</dbReference>
<dbReference type="RefSeq" id="WP_109849264.1">
    <property type="nucleotide sequence ID" value="NZ_CP029397.2"/>
</dbReference>
<name>A0A2S2FGW2_9GAMM</name>
<sequence length="149" mass="17417">MFITSFEEQNITYRSCSNLRIHLFHPSFPDLENEPQHLEEYETINHKTRKRYRHKKYGKCGTAEMTKRMFQEIGLSKEDSQIKATLDKRNKMIHEGILLPLGDPNYSKQAVEDLQNVSDLLRLYLLNILNYKGAYYLSGDRIGCSGLIT</sequence>
<dbReference type="OrthoDB" id="8806677at2"/>
<proteinExistence type="predicted"/>
<organism evidence="1 2">
    <name type="scientific">Acinetobacter defluvii</name>
    <dbReference type="NCBI Taxonomy" id="1871111"/>
    <lineage>
        <taxon>Bacteria</taxon>
        <taxon>Pseudomonadati</taxon>
        <taxon>Pseudomonadota</taxon>
        <taxon>Gammaproteobacteria</taxon>
        <taxon>Moraxellales</taxon>
        <taxon>Moraxellaceae</taxon>
        <taxon>Acinetobacter</taxon>
    </lineage>
</organism>
<gene>
    <name evidence="1" type="ORF">DJ533_17070</name>
</gene>
<evidence type="ECO:0000313" key="1">
    <source>
        <dbReference type="EMBL" id="AWL30150.1"/>
    </source>
</evidence>
<dbReference type="AlphaFoldDB" id="A0A2S2FGW2"/>